<proteinExistence type="predicted"/>
<dbReference type="Proteomes" id="UP001156441">
    <property type="component" value="Unassembled WGS sequence"/>
</dbReference>
<evidence type="ECO:0000313" key="2">
    <source>
        <dbReference type="Proteomes" id="UP001156441"/>
    </source>
</evidence>
<dbReference type="Pfam" id="PF05834">
    <property type="entry name" value="Lycopene_cycl"/>
    <property type="match status" value="1"/>
</dbReference>
<dbReference type="InterPro" id="IPR036188">
    <property type="entry name" value="FAD/NAD-bd_sf"/>
</dbReference>
<evidence type="ECO:0000313" key="1">
    <source>
        <dbReference type="EMBL" id="MCT2587752.1"/>
    </source>
</evidence>
<accession>A0ABT2JIP1</accession>
<reference evidence="1 2" key="1">
    <citation type="submission" date="2021-02" db="EMBL/GenBank/DDBJ databases">
        <title>Actinophytocola xerophila sp. nov., isolated from soil of cotton cropping field.</title>
        <authorList>
            <person name="Huang R."/>
            <person name="Chen X."/>
            <person name="Ge X."/>
            <person name="Liu W."/>
        </authorList>
    </citation>
    <scope>NUCLEOTIDE SEQUENCE [LARGE SCALE GENOMIC DNA]</scope>
    <source>
        <strain evidence="1 2">S1-96</strain>
    </source>
</reference>
<gene>
    <name evidence="1" type="ORF">JT362_32005</name>
</gene>
<dbReference type="Gene3D" id="3.50.50.60">
    <property type="entry name" value="FAD/NAD(P)-binding domain"/>
    <property type="match status" value="1"/>
</dbReference>
<dbReference type="PRINTS" id="PR00368">
    <property type="entry name" value="FADPNR"/>
</dbReference>
<organism evidence="1 2">
    <name type="scientific">Actinophytocola gossypii</name>
    <dbReference type="NCBI Taxonomy" id="2812003"/>
    <lineage>
        <taxon>Bacteria</taxon>
        <taxon>Bacillati</taxon>
        <taxon>Actinomycetota</taxon>
        <taxon>Actinomycetes</taxon>
        <taxon>Pseudonocardiales</taxon>
        <taxon>Pseudonocardiaceae</taxon>
    </lineage>
</organism>
<protein>
    <submittedName>
        <fullName evidence="1">Lycopene cyclase</fullName>
    </submittedName>
</protein>
<comment type="caution">
    <text evidence="1">The sequence shown here is derived from an EMBL/GenBank/DDBJ whole genome shotgun (WGS) entry which is preliminary data.</text>
</comment>
<dbReference type="EMBL" id="JAFFZE010000028">
    <property type="protein sequence ID" value="MCT2587752.1"/>
    <property type="molecule type" value="Genomic_DNA"/>
</dbReference>
<dbReference type="PANTHER" id="PTHR39757:SF5">
    <property type="entry name" value="OS02G0190600 PROTEIN"/>
    <property type="match status" value="1"/>
</dbReference>
<keyword evidence="2" id="KW-1185">Reference proteome</keyword>
<dbReference type="PRINTS" id="PR00469">
    <property type="entry name" value="PNDRDTASEII"/>
</dbReference>
<name>A0ABT2JIP1_9PSEU</name>
<dbReference type="PANTHER" id="PTHR39757">
    <property type="match status" value="1"/>
</dbReference>
<dbReference type="SUPFAM" id="SSF51905">
    <property type="entry name" value="FAD/NAD(P)-binding domain"/>
    <property type="match status" value="1"/>
</dbReference>
<dbReference type="RefSeq" id="WP_260195661.1">
    <property type="nucleotide sequence ID" value="NZ_JAFFZE010000028.1"/>
</dbReference>
<sequence>MTEVVVVGAGPAGWALADHCARARLDTVLVAPTDGWTATYGLWTSQTPNLPAGSAVVPATTLWAGERSLRREYAVLDNDSVLTAYAATPVRRITDSVVATEHGDDTTTVVLASGTRLRCRLVVDATGQRRVLSGGARRGARTEQTAFGMVFPSAAAAPVVARGEGILMRWDRSGAGWPTFLYSVPLPGERVLLEETSLARSPGLSLNELKHRLTRRLTDAGVDLDARIGTEQVRFAMDVPWSRGRGGVVPFGVAAGMMHPATGYSVGESLTVAPLLAGAIADALPRGAEAAHRAARAELWPAGARRVRRLRSWGLRTLLALPPARVPEFFDAFFAIPEELQHAYLCGRDDPKGTMAAMVAFYRAASWRLRAAMTAGVLPRSVGTPSPS</sequence>